<dbReference type="Proteomes" id="UP000245207">
    <property type="component" value="Unassembled WGS sequence"/>
</dbReference>
<accession>A0A2U1KP91</accession>
<dbReference type="PANTHER" id="PTHR31414:SF16">
    <property type="entry name" value="TRANSMEMBRANE PROTEIN"/>
    <property type="match status" value="1"/>
</dbReference>
<dbReference type="PANTHER" id="PTHR31414">
    <property type="entry name" value="TRANSMEMBRANE PROTEIN DDB_G0292058"/>
    <property type="match status" value="1"/>
</dbReference>
<gene>
    <name evidence="2" type="ORF">CTI12_AA492510</name>
</gene>
<keyword evidence="1" id="KW-1133">Transmembrane helix</keyword>
<reference evidence="2 3" key="1">
    <citation type="journal article" date="2018" name="Mol. Plant">
        <title>The genome of Artemisia annua provides insight into the evolution of Asteraceae family and artemisinin biosynthesis.</title>
        <authorList>
            <person name="Shen Q."/>
            <person name="Zhang L."/>
            <person name="Liao Z."/>
            <person name="Wang S."/>
            <person name="Yan T."/>
            <person name="Shi P."/>
            <person name="Liu M."/>
            <person name="Fu X."/>
            <person name="Pan Q."/>
            <person name="Wang Y."/>
            <person name="Lv Z."/>
            <person name="Lu X."/>
            <person name="Zhang F."/>
            <person name="Jiang W."/>
            <person name="Ma Y."/>
            <person name="Chen M."/>
            <person name="Hao X."/>
            <person name="Li L."/>
            <person name="Tang Y."/>
            <person name="Lv G."/>
            <person name="Zhou Y."/>
            <person name="Sun X."/>
            <person name="Brodelius P.E."/>
            <person name="Rose J.K.C."/>
            <person name="Tang K."/>
        </authorList>
    </citation>
    <scope>NUCLEOTIDE SEQUENCE [LARGE SCALE GENOMIC DNA]</scope>
    <source>
        <strain evidence="3">cv. Huhao1</strain>
        <tissue evidence="2">Leaf</tissue>
    </source>
</reference>
<feature type="transmembrane region" description="Helical" evidence="1">
    <location>
        <begin position="365"/>
        <end position="384"/>
    </location>
</feature>
<dbReference type="InterPro" id="IPR040283">
    <property type="entry name" value="DDB_G0292058-like"/>
</dbReference>
<protein>
    <submittedName>
        <fullName evidence="2">Uncharacterized protein</fullName>
    </submittedName>
</protein>
<keyword evidence="1" id="KW-0812">Transmembrane</keyword>
<evidence type="ECO:0000313" key="3">
    <source>
        <dbReference type="Proteomes" id="UP000245207"/>
    </source>
</evidence>
<keyword evidence="3" id="KW-1185">Reference proteome</keyword>
<dbReference type="AlphaFoldDB" id="A0A2U1KP91"/>
<dbReference type="STRING" id="35608.A0A2U1KP91"/>
<evidence type="ECO:0000256" key="1">
    <source>
        <dbReference type="SAM" id="Phobius"/>
    </source>
</evidence>
<comment type="caution">
    <text evidence="2">The sequence shown here is derived from an EMBL/GenBank/DDBJ whole genome shotgun (WGS) entry which is preliminary data.</text>
</comment>
<keyword evidence="1" id="KW-0472">Membrane</keyword>
<proteinExistence type="predicted"/>
<sequence>MVRLYLKKLKAQVYIRRGMQRGCKDITTSKSLKRLNWLINSTSQLDFEYYKQPTITIFTTIVFFERFFHHHHMKIGPSPLRRSERGHNLDDGHATNVKPTKVKTANISKEIVEDVNEDGNVETQDPPEVRSRKRKRFNAIRFKAWFKPQRVRVESGTIFKILEHIEPFKKTRLSVNLTAISDTCMAMGQWVDNPHAETALSNILPCVDQATTNATLYKSKLVVNDIANIMNGFIGTYANANAPQGGNSNYYNQSGPLLPYLCYPYDSQLRELQCPPQLVSIANASEVWENYTCTVSESGSCTTAGRLTPDMYQQLVGAVNISYGLQHYAPPLLSLQDCNFVRETFKIITSDYCPPLEDRLRMVNAGLGLVSVGVMLSLALWIIYANRPQREEMLAKISSEFKGRGNGHNINIDVASRSNEVYILCSIISFSLDFGHSSLISVNGYTSYFDLLLVTFGLKHFAYYHLVTQLRHTLLHSKFSYEGESYVVVLRCKGEEWNRVEKEVHLAEDQLLLCYQQLVSAEHEGLDSEIGRLNSLVFESEVRLGCALTQFQHYRNAVKYFQELFFGVKGKAIEESVNLEMGLGVGEGGCCSERAVSIGNYYLGLKKKKDEKTRKQKTNTPTAVVGQNILEADEVTDPLVSTDVGQNILEADEVIDPLVSTPVVSTFLSSLLESKSKEEEK</sequence>
<name>A0A2U1KP91_ARTAN</name>
<evidence type="ECO:0000313" key="2">
    <source>
        <dbReference type="EMBL" id="PWA38528.1"/>
    </source>
</evidence>
<dbReference type="EMBL" id="PKPP01015535">
    <property type="protein sequence ID" value="PWA38528.1"/>
    <property type="molecule type" value="Genomic_DNA"/>
</dbReference>
<dbReference type="GO" id="GO:0016020">
    <property type="term" value="C:membrane"/>
    <property type="evidence" value="ECO:0007669"/>
    <property type="project" value="TreeGrafter"/>
</dbReference>
<organism evidence="2 3">
    <name type="scientific">Artemisia annua</name>
    <name type="common">Sweet wormwood</name>
    <dbReference type="NCBI Taxonomy" id="35608"/>
    <lineage>
        <taxon>Eukaryota</taxon>
        <taxon>Viridiplantae</taxon>
        <taxon>Streptophyta</taxon>
        <taxon>Embryophyta</taxon>
        <taxon>Tracheophyta</taxon>
        <taxon>Spermatophyta</taxon>
        <taxon>Magnoliopsida</taxon>
        <taxon>eudicotyledons</taxon>
        <taxon>Gunneridae</taxon>
        <taxon>Pentapetalae</taxon>
        <taxon>asterids</taxon>
        <taxon>campanulids</taxon>
        <taxon>Asterales</taxon>
        <taxon>Asteraceae</taxon>
        <taxon>Asteroideae</taxon>
        <taxon>Anthemideae</taxon>
        <taxon>Artemisiinae</taxon>
        <taxon>Artemisia</taxon>
    </lineage>
</organism>
<dbReference type="OrthoDB" id="1937321at2759"/>